<evidence type="ECO:0000256" key="4">
    <source>
        <dbReference type="PROSITE-ProRule" id="PRU00433"/>
    </source>
</evidence>
<dbReference type="Proteomes" id="UP000289200">
    <property type="component" value="Unassembled WGS sequence"/>
</dbReference>
<keyword evidence="2 4" id="KW-0479">Metal-binding</keyword>
<dbReference type="OrthoDB" id="5295318at2"/>
<dbReference type="PROSITE" id="PS51007">
    <property type="entry name" value="CYTC"/>
    <property type="match status" value="1"/>
</dbReference>
<protein>
    <submittedName>
        <fullName evidence="8">Cytochrome c-type protein SHP</fullName>
    </submittedName>
</protein>
<evidence type="ECO:0000256" key="5">
    <source>
        <dbReference type="SAM" id="MobiDB-lite"/>
    </source>
</evidence>
<evidence type="ECO:0000256" key="6">
    <source>
        <dbReference type="SAM" id="SignalP"/>
    </source>
</evidence>
<feature type="region of interest" description="Disordered" evidence="5">
    <location>
        <begin position="58"/>
        <end position="108"/>
    </location>
</feature>
<dbReference type="InterPro" id="IPR015170">
    <property type="entry name" value="DUF1924_SHP"/>
</dbReference>
<reference evidence="9" key="1">
    <citation type="submission" date="2018-10" db="EMBL/GenBank/DDBJ databases">
        <authorList>
            <person name="Peiro R."/>
            <person name="Begona"/>
            <person name="Cbmso G."/>
            <person name="Lopez M."/>
            <person name="Gonzalez S."/>
            <person name="Sacristan E."/>
            <person name="Castillo E."/>
        </authorList>
    </citation>
    <scope>NUCLEOTIDE SEQUENCE [LARGE SCALE GENOMIC DNA]</scope>
</reference>
<comment type="caution">
    <text evidence="8">The sequence shown here is derived from an EMBL/GenBank/DDBJ whole genome shotgun (WGS) entry which is preliminary data.</text>
</comment>
<evidence type="ECO:0000256" key="1">
    <source>
        <dbReference type="ARBA" id="ARBA00022617"/>
    </source>
</evidence>
<feature type="chain" id="PRO_5019479325" evidence="6">
    <location>
        <begin position="24"/>
        <end position="156"/>
    </location>
</feature>
<dbReference type="GO" id="GO:0009055">
    <property type="term" value="F:electron transfer activity"/>
    <property type="evidence" value="ECO:0007669"/>
    <property type="project" value="InterPro"/>
</dbReference>
<feature type="signal peptide" evidence="6">
    <location>
        <begin position="1"/>
        <end position="23"/>
    </location>
</feature>
<evidence type="ECO:0000313" key="8">
    <source>
        <dbReference type="EMBL" id="VCU11161.1"/>
    </source>
</evidence>
<evidence type="ECO:0000256" key="3">
    <source>
        <dbReference type="ARBA" id="ARBA00023004"/>
    </source>
</evidence>
<accession>A0A447D0S7</accession>
<proteinExistence type="predicted"/>
<keyword evidence="6" id="KW-0732">Signal</keyword>
<organism evidence="8 9">
    <name type="scientific">Rhodoplanes serenus</name>
    <dbReference type="NCBI Taxonomy" id="200615"/>
    <lineage>
        <taxon>Bacteria</taxon>
        <taxon>Pseudomonadati</taxon>
        <taxon>Pseudomonadota</taxon>
        <taxon>Alphaproteobacteria</taxon>
        <taxon>Hyphomicrobiales</taxon>
        <taxon>Nitrobacteraceae</taxon>
        <taxon>Rhodoplanes</taxon>
    </lineage>
</organism>
<gene>
    <name evidence="8" type="primary">shp</name>
    <name evidence="8" type="ORF">RHODGE_RHODGE_04367</name>
</gene>
<keyword evidence="1 4" id="KW-0349">Heme</keyword>
<keyword evidence="3 4" id="KW-0408">Iron</keyword>
<dbReference type="GO" id="GO:0046872">
    <property type="term" value="F:metal ion binding"/>
    <property type="evidence" value="ECO:0007669"/>
    <property type="project" value="UniProtKB-KW"/>
</dbReference>
<dbReference type="EMBL" id="UWOC01000191">
    <property type="protein sequence ID" value="VCU11161.1"/>
    <property type="molecule type" value="Genomic_DNA"/>
</dbReference>
<keyword evidence="9" id="KW-1185">Reference proteome</keyword>
<dbReference type="InterPro" id="IPR009056">
    <property type="entry name" value="Cyt_c-like_dom"/>
</dbReference>
<name>A0A447D0S7_9BRAD</name>
<evidence type="ECO:0000256" key="2">
    <source>
        <dbReference type="ARBA" id="ARBA00022723"/>
    </source>
</evidence>
<evidence type="ECO:0000313" key="9">
    <source>
        <dbReference type="Proteomes" id="UP000289200"/>
    </source>
</evidence>
<dbReference type="Pfam" id="PF09086">
    <property type="entry name" value="DUF1924"/>
    <property type="match status" value="1"/>
</dbReference>
<evidence type="ECO:0000259" key="7">
    <source>
        <dbReference type="PROSITE" id="PS51007"/>
    </source>
</evidence>
<dbReference type="SUPFAM" id="SSF46626">
    <property type="entry name" value="Cytochrome c"/>
    <property type="match status" value="1"/>
</dbReference>
<feature type="domain" description="Cytochrome c" evidence="7">
    <location>
        <begin position="64"/>
        <end position="156"/>
    </location>
</feature>
<dbReference type="InterPro" id="IPR036909">
    <property type="entry name" value="Cyt_c-like_dom_sf"/>
</dbReference>
<sequence>MTTRVARRLAPAALIPAALVLLAAVPVAAGRAAPADVTAAGPAQRAVLAAQVEAARAADPGFTPSAERGRTLFTGSPGGGKPDSPSCTSCHGDDPRQGGHSRAGKPIAPLAPSVVPARLTDAADVAKWLRRNCAEVLGRDCTAAEKADLVAFLISQ</sequence>
<dbReference type="GO" id="GO:0020037">
    <property type="term" value="F:heme binding"/>
    <property type="evidence" value="ECO:0007669"/>
    <property type="project" value="InterPro"/>
</dbReference>
<dbReference type="RefSeq" id="WP_129611172.1">
    <property type="nucleotide sequence ID" value="NZ_UWOC01000191.1"/>
</dbReference>
<dbReference type="Gene3D" id="1.10.760.10">
    <property type="entry name" value="Cytochrome c-like domain"/>
    <property type="match status" value="1"/>
</dbReference>
<dbReference type="AlphaFoldDB" id="A0A447D0S7"/>